<keyword evidence="2" id="KW-1185">Reference proteome</keyword>
<name>A0ABQ9G1U5_9NEOP</name>
<dbReference type="PANTHER" id="PTHR13318">
    <property type="entry name" value="PARTNER OF PAIRED, ISOFORM B-RELATED"/>
    <property type="match status" value="1"/>
</dbReference>
<protein>
    <submittedName>
        <fullName evidence="1">Uncharacterized protein</fullName>
    </submittedName>
</protein>
<dbReference type="Gene3D" id="3.80.10.10">
    <property type="entry name" value="Ribonuclease Inhibitor"/>
    <property type="match status" value="2"/>
</dbReference>
<organism evidence="1 2">
    <name type="scientific">Dryococelus australis</name>
    <dbReference type="NCBI Taxonomy" id="614101"/>
    <lineage>
        <taxon>Eukaryota</taxon>
        <taxon>Metazoa</taxon>
        <taxon>Ecdysozoa</taxon>
        <taxon>Arthropoda</taxon>
        <taxon>Hexapoda</taxon>
        <taxon>Insecta</taxon>
        <taxon>Pterygota</taxon>
        <taxon>Neoptera</taxon>
        <taxon>Polyneoptera</taxon>
        <taxon>Phasmatodea</taxon>
        <taxon>Verophasmatodea</taxon>
        <taxon>Anareolatae</taxon>
        <taxon>Phasmatidae</taxon>
        <taxon>Eurycanthinae</taxon>
        <taxon>Dryococelus</taxon>
    </lineage>
</organism>
<proteinExistence type="predicted"/>
<evidence type="ECO:0000313" key="2">
    <source>
        <dbReference type="Proteomes" id="UP001159363"/>
    </source>
</evidence>
<dbReference type="PANTHER" id="PTHR13318:SF105">
    <property type="entry name" value="F-BOX_LRR-REPEAT PROTEIN 3"/>
    <property type="match status" value="1"/>
</dbReference>
<sequence length="498" mass="57243">MPPLKSPNRLWDITLKLVDNLVIRASAAIQELYGSYDNKECRTQIEMFQQYLLSYIPSVVLEQVLNQCQQQRCLNSDNRIWFSIFMHKNMKLLQVQVNIRENRADDAFWIENLKNLGNLVELDLHLVCTDEILEVVGCYCRKLTSVNIMSKVETDIPSGSLLFPFNAMKLKFFVSDEGLRHLSNCQNLRVVTMSSLIRSHCGGRTMSVAGIRQFIKSLPCIQYVSYSDMGVVIADDMDDIRSLPLVRINDSHPQVSHIKAMSRLCPRLQELALTAVYSQTNTVEVLNALRESDLEVEDLELVNFPASDSLMNFIKVKGSFLTRLCLKIRCITFDMVSNIGQFCTNLKHLTLREDYFDRDGPRTDEMLSACGGFRCMFTNLECLLVGGFQWNPRIILPLLLTDAKHLQNLTILCHKDYGYLDDTFLRILRANPMAKLVYIHVNCIIGAKCVREICCCPNLRYFKYIVSICSSLGFIEEIKEEFCDKNYDFKFVDIVRDV</sequence>
<reference evidence="1 2" key="1">
    <citation type="submission" date="2023-02" db="EMBL/GenBank/DDBJ databases">
        <title>LHISI_Scaffold_Assembly.</title>
        <authorList>
            <person name="Stuart O.P."/>
            <person name="Cleave R."/>
            <person name="Magrath M.J.L."/>
            <person name="Mikheyev A.S."/>
        </authorList>
    </citation>
    <scope>NUCLEOTIDE SEQUENCE [LARGE SCALE GENOMIC DNA]</scope>
    <source>
        <strain evidence="1">Daus_M_001</strain>
        <tissue evidence="1">Leg muscle</tissue>
    </source>
</reference>
<evidence type="ECO:0000313" key="1">
    <source>
        <dbReference type="EMBL" id="KAJ8866027.1"/>
    </source>
</evidence>
<comment type="caution">
    <text evidence="1">The sequence shown here is derived from an EMBL/GenBank/DDBJ whole genome shotgun (WGS) entry which is preliminary data.</text>
</comment>
<dbReference type="EMBL" id="JARBHB010000017">
    <property type="protein sequence ID" value="KAJ8866027.1"/>
    <property type="molecule type" value="Genomic_DNA"/>
</dbReference>
<dbReference type="Proteomes" id="UP001159363">
    <property type="component" value="Chromosome 16"/>
</dbReference>
<accession>A0ABQ9G1U5</accession>
<dbReference type="SUPFAM" id="SSF52047">
    <property type="entry name" value="RNI-like"/>
    <property type="match status" value="1"/>
</dbReference>
<dbReference type="InterPro" id="IPR032675">
    <property type="entry name" value="LRR_dom_sf"/>
</dbReference>
<gene>
    <name evidence="1" type="ORF">PR048_033551</name>
</gene>